<dbReference type="Gene3D" id="3.60.10.10">
    <property type="entry name" value="Endonuclease/exonuclease/phosphatase"/>
    <property type="match status" value="1"/>
</dbReference>
<dbReference type="EMBL" id="BSXT01003444">
    <property type="protein sequence ID" value="GMF54068.1"/>
    <property type="molecule type" value="Genomic_DNA"/>
</dbReference>
<protein>
    <submittedName>
        <fullName evidence="3">Unnamed protein product</fullName>
    </submittedName>
</protein>
<evidence type="ECO:0000313" key="4">
    <source>
        <dbReference type="Proteomes" id="UP001165121"/>
    </source>
</evidence>
<feature type="region of interest" description="Disordered" evidence="1">
    <location>
        <begin position="77"/>
        <end position="98"/>
    </location>
</feature>
<feature type="region of interest" description="Disordered" evidence="1">
    <location>
        <begin position="596"/>
        <end position="656"/>
    </location>
</feature>
<keyword evidence="4" id="KW-1185">Reference proteome</keyword>
<feature type="region of interest" description="Disordered" evidence="1">
    <location>
        <begin position="1"/>
        <end position="45"/>
    </location>
</feature>
<proteinExistence type="predicted"/>
<feature type="compositionally biased region" description="Basic and acidic residues" evidence="1">
    <location>
        <begin position="617"/>
        <end position="641"/>
    </location>
</feature>
<dbReference type="Pfam" id="PF03372">
    <property type="entry name" value="Exo_endo_phos"/>
    <property type="match status" value="1"/>
</dbReference>
<dbReference type="SUPFAM" id="SSF56219">
    <property type="entry name" value="DNase I-like"/>
    <property type="match status" value="1"/>
</dbReference>
<accession>A0A9W7D2L0</accession>
<organism evidence="3 4">
    <name type="scientific">Phytophthora fragariaefolia</name>
    <dbReference type="NCBI Taxonomy" id="1490495"/>
    <lineage>
        <taxon>Eukaryota</taxon>
        <taxon>Sar</taxon>
        <taxon>Stramenopiles</taxon>
        <taxon>Oomycota</taxon>
        <taxon>Peronosporomycetes</taxon>
        <taxon>Peronosporales</taxon>
        <taxon>Peronosporaceae</taxon>
        <taxon>Phytophthora</taxon>
    </lineage>
</organism>
<evidence type="ECO:0000256" key="1">
    <source>
        <dbReference type="SAM" id="MobiDB-lite"/>
    </source>
</evidence>
<comment type="caution">
    <text evidence="3">The sequence shown here is derived from an EMBL/GenBank/DDBJ whole genome shotgun (WGS) entry which is preliminary data.</text>
</comment>
<feature type="domain" description="Endonuclease/exonuclease/phosphatase" evidence="2">
    <location>
        <begin position="717"/>
        <end position="854"/>
    </location>
</feature>
<feature type="compositionally biased region" description="Low complexity" evidence="1">
    <location>
        <begin position="17"/>
        <end position="29"/>
    </location>
</feature>
<sequence length="1009" mass="114058">MEGIMTDVAQPMSSIRSSTSAKAAGATSKAIRRQRHHNAGIGLPDGAIKGMQTGMANFMHQVAAAAVTTTECEVENDVKRNREEERKGDTVIPETPDSQEEFTMGDARVGTAEGDSDLPIQLGQWLSSFQGQEVTVAANGQCAFLAILASTINHKGPEMKITPDVEKDATDTKWYVYALMTANLRKNVELRLVDPIEECAKLYPGQPKHTSVNGATAALYVHYDTARKRSVGQTPILVFDVSENTDAHVQRYSYEQHRLADGTDHEIGLGRAITDREATEYLRNCWALHVVPTFLVLRQQEKHFYGVSHGDLFFKWRAEGDPGFTADITDSLEWKETINDMTEYERTVDFSTVKQLADCVEVNALMVKRYEMRDRLNLVHTRLGLPTLPSDGIDADWDLILANEEQLIHEAYGIDQYAANSQTEHNTEDTEETPPRRLARVATGDVMLRSYFRILRHSGDAPMDTVDARLATLIKTTNQEAFTKWCSLYRKRFNIPATKRRAQIADIRAWLLTTPSATRHLFAFLPYPEQEVKDWSQEQLETWGAHETYSEQVGAIRIIDDATTTDNVREAKLGGTVEHIRTPLLLLHGAAKGTADPKLDAAGGQSLQTEEPNTELRLPRDKEDMKEDKEAGHTGGRENRAEGVTQPRTTTHRRARSGMKQYYKEVTDNEEKLKNTRLLFRDYKKKRTREKKLQEQEFETAQKSNELHSEDQTFGFITQNVNGFGSSETDRAHWFQAFGERDQHGRQDVVVIQETHVEKSEVGKFTSLYANRWGFRTGQQQLDLSFWSPSAGPKGGVAILVDPYGSFKQVKPFLQEHWHPHFNAVRGTIDDKTATVCNIYAPHRPADREIYYNKLRDLEFIKGDLLSLVEILITHTYKYPVAGKGSASSRLDRWYVAANTMPWVAGWNLVHMGNNPDHHGAKLHVRSPDDPIRIKRPAGLHPVPPFAENAVHTATVQILVEFYGILETTNPNAETAATMWDNLKAEIARRTRICMRERRRALRNTTKQG</sequence>
<dbReference type="AlphaFoldDB" id="A0A9W7D2L0"/>
<feature type="compositionally biased region" description="Basic and acidic residues" evidence="1">
    <location>
        <begin position="77"/>
        <end position="89"/>
    </location>
</feature>
<name>A0A9W7D2L0_9STRA</name>
<evidence type="ECO:0000259" key="2">
    <source>
        <dbReference type="Pfam" id="PF03372"/>
    </source>
</evidence>
<dbReference type="Proteomes" id="UP001165121">
    <property type="component" value="Unassembled WGS sequence"/>
</dbReference>
<evidence type="ECO:0000313" key="3">
    <source>
        <dbReference type="EMBL" id="GMF54068.1"/>
    </source>
</evidence>
<gene>
    <name evidence="3" type="ORF">Pfra01_002245700</name>
</gene>
<reference evidence="3" key="1">
    <citation type="submission" date="2023-04" db="EMBL/GenBank/DDBJ databases">
        <title>Phytophthora fragariaefolia NBRC 109709.</title>
        <authorList>
            <person name="Ichikawa N."/>
            <person name="Sato H."/>
            <person name="Tonouchi N."/>
        </authorList>
    </citation>
    <scope>NUCLEOTIDE SEQUENCE</scope>
    <source>
        <strain evidence="3">NBRC 109709</strain>
    </source>
</reference>
<dbReference type="InterPro" id="IPR036691">
    <property type="entry name" value="Endo/exonu/phosph_ase_sf"/>
</dbReference>
<dbReference type="OrthoDB" id="129635at2759"/>
<dbReference type="GO" id="GO:0003824">
    <property type="term" value="F:catalytic activity"/>
    <property type="evidence" value="ECO:0007669"/>
    <property type="project" value="InterPro"/>
</dbReference>
<dbReference type="InterPro" id="IPR005135">
    <property type="entry name" value="Endo/exonuclease/phosphatase"/>
</dbReference>